<organism evidence="4 5">
    <name type="scientific">Pseudoglutamicibacter albus</name>
    <dbReference type="NCBI Taxonomy" id="98671"/>
    <lineage>
        <taxon>Bacteria</taxon>
        <taxon>Bacillati</taxon>
        <taxon>Actinomycetota</taxon>
        <taxon>Actinomycetes</taxon>
        <taxon>Micrococcales</taxon>
        <taxon>Micrococcaceae</taxon>
        <taxon>Pseudoglutamicibacter</taxon>
    </lineage>
</organism>
<dbReference type="PANTHER" id="PTHR43418:SF4">
    <property type="entry name" value="MULTIFUNCTIONAL TRYPTOPHAN BIOSYNTHESIS PROTEIN"/>
    <property type="match status" value="1"/>
</dbReference>
<evidence type="ECO:0000313" key="5">
    <source>
        <dbReference type="Proteomes" id="UP001180715"/>
    </source>
</evidence>
<feature type="region of interest" description="Disordered" evidence="2">
    <location>
        <begin position="1"/>
        <end position="20"/>
    </location>
</feature>
<dbReference type="PRINTS" id="PR00099">
    <property type="entry name" value="CPSGATASE"/>
</dbReference>
<keyword evidence="4" id="KW-0808">Transferase</keyword>
<keyword evidence="5" id="KW-1185">Reference proteome</keyword>
<dbReference type="Proteomes" id="UP001180715">
    <property type="component" value="Unassembled WGS sequence"/>
</dbReference>
<accession>A0ABU1Z1R3</accession>
<dbReference type="InterPro" id="IPR050472">
    <property type="entry name" value="Anth_synth/Amidotransfase"/>
</dbReference>
<keyword evidence="1" id="KW-0315">Glutamine amidotransferase</keyword>
<evidence type="ECO:0000313" key="4">
    <source>
        <dbReference type="EMBL" id="MDR7294562.1"/>
    </source>
</evidence>
<dbReference type="PANTHER" id="PTHR43418">
    <property type="entry name" value="MULTIFUNCTIONAL TRYPTOPHAN BIOSYNTHESIS PROTEIN-RELATED"/>
    <property type="match status" value="1"/>
</dbReference>
<dbReference type="CDD" id="cd01743">
    <property type="entry name" value="GATase1_Anthranilate_Synthase"/>
    <property type="match status" value="1"/>
</dbReference>
<dbReference type="EMBL" id="JAVDXX010000001">
    <property type="protein sequence ID" value="MDR7294562.1"/>
    <property type="molecule type" value="Genomic_DNA"/>
</dbReference>
<dbReference type="Pfam" id="PF00117">
    <property type="entry name" value="GATase"/>
    <property type="match status" value="1"/>
</dbReference>
<comment type="caution">
    <text evidence="4">The sequence shown here is derived from an EMBL/GenBank/DDBJ whole genome shotgun (WGS) entry which is preliminary data.</text>
</comment>
<dbReference type="Gene3D" id="3.40.50.880">
    <property type="match status" value="1"/>
</dbReference>
<dbReference type="NCBIfam" id="TIGR00566">
    <property type="entry name" value="trpG_papA"/>
    <property type="match status" value="1"/>
</dbReference>
<dbReference type="GO" id="GO:0046820">
    <property type="term" value="F:4-amino-4-deoxychorismate synthase activity"/>
    <property type="evidence" value="ECO:0007669"/>
    <property type="project" value="UniProtKB-EC"/>
</dbReference>
<dbReference type="PRINTS" id="PR00096">
    <property type="entry name" value="GATASE"/>
</dbReference>
<dbReference type="PRINTS" id="PR00097">
    <property type="entry name" value="ANTSNTHASEII"/>
</dbReference>
<dbReference type="InterPro" id="IPR006221">
    <property type="entry name" value="TrpG/PapA_dom"/>
</dbReference>
<proteinExistence type="predicted"/>
<dbReference type="InterPro" id="IPR029062">
    <property type="entry name" value="Class_I_gatase-like"/>
</dbReference>
<gene>
    <name evidence="4" type="ORF">J2S67_001830</name>
</gene>
<dbReference type="EC" id="2.6.1.85" evidence="4"/>
<dbReference type="PROSITE" id="PS51273">
    <property type="entry name" value="GATASE_TYPE_1"/>
    <property type="match status" value="1"/>
</dbReference>
<protein>
    <submittedName>
        <fullName evidence="4">Para-aminobenzoate synthetase component 2</fullName>
        <ecNumber evidence="4">2.6.1.85</ecNumber>
    </submittedName>
</protein>
<keyword evidence="4" id="KW-0032">Aminotransferase</keyword>
<evidence type="ECO:0000256" key="2">
    <source>
        <dbReference type="SAM" id="MobiDB-lite"/>
    </source>
</evidence>
<evidence type="ECO:0000259" key="3">
    <source>
        <dbReference type="Pfam" id="PF00117"/>
    </source>
</evidence>
<reference evidence="4" key="1">
    <citation type="submission" date="2023-07" db="EMBL/GenBank/DDBJ databases">
        <title>Sequencing the genomes of 1000 actinobacteria strains.</title>
        <authorList>
            <person name="Klenk H.-P."/>
        </authorList>
    </citation>
    <scope>NUCLEOTIDE SEQUENCE</scope>
    <source>
        <strain evidence="4">DSM 13068</strain>
    </source>
</reference>
<sequence>MTHGYQLGGRAHERLSPEAAQRQESLQGGRVLVVDNYDSFVYTLVGYLRELGAQVRVIRNDEYSLEEARNLAEDFDGVLISPGPGNPLNAGISIGLIRICVERNIPLYGVCLGLQSQAEAFGGIVSHAEQLMHGRTSLVEHTGHPMFEGVANPFTATRYHSLAVQAGTVPDDLEVTAQTQDGVIMGLAHKTALAWCVQFHPESVLTQDGYRMLGNWLEALGLPGAAERAEKLSPLISSVNQR</sequence>
<name>A0ABU1Z1R3_9MICC</name>
<evidence type="ECO:0000256" key="1">
    <source>
        <dbReference type="ARBA" id="ARBA00022962"/>
    </source>
</evidence>
<dbReference type="InterPro" id="IPR017926">
    <property type="entry name" value="GATASE"/>
</dbReference>
<feature type="domain" description="Glutamine amidotransferase" evidence="3">
    <location>
        <begin position="32"/>
        <end position="217"/>
    </location>
</feature>
<dbReference type="SUPFAM" id="SSF52317">
    <property type="entry name" value="Class I glutamine amidotransferase-like"/>
    <property type="match status" value="1"/>
</dbReference>